<protein>
    <submittedName>
        <fullName evidence="1">Major capsid protein</fullName>
    </submittedName>
</protein>
<organism evidence="1">
    <name type="scientific">uncultured Caudovirales phage</name>
    <dbReference type="NCBI Taxonomy" id="2100421"/>
    <lineage>
        <taxon>Viruses</taxon>
        <taxon>Duplodnaviria</taxon>
        <taxon>Heunggongvirae</taxon>
        <taxon>Uroviricota</taxon>
        <taxon>Caudoviricetes</taxon>
        <taxon>Peduoviridae</taxon>
        <taxon>Maltschvirus</taxon>
        <taxon>Maltschvirus maltsch</taxon>
    </lineage>
</organism>
<reference evidence="1" key="1">
    <citation type="submission" date="2020-05" db="EMBL/GenBank/DDBJ databases">
        <authorList>
            <person name="Chiriac C."/>
            <person name="Salcher M."/>
            <person name="Ghai R."/>
            <person name="Kavagutti S V."/>
        </authorList>
    </citation>
    <scope>NUCLEOTIDE SEQUENCE</scope>
</reference>
<accession>A0A6J5QJX6</accession>
<dbReference type="EMBL" id="LR798376">
    <property type="protein sequence ID" value="CAB5227275.1"/>
    <property type="molecule type" value="Genomic_DNA"/>
</dbReference>
<dbReference type="EMBL" id="LR797268">
    <property type="protein sequence ID" value="CAB4197399.1"/>
    <property type="molecule type" value="Genomic_DNA"/>
</dbReference>
<evidence type="ECO:0000313" key="2">
    <source>
        <dbReference type="EMBL" id="CAB4197399.1"/>
    </source>
</evidence>
<evidence type="ECO:0000313" key="4">
    <source>
        <dbReference type="EMBL" id="CAB5227275.1"/>
    </source>
</evidence>
<evidence type="ECO:0000313" key="3">
    <source>
        <dbReference type="EMBL" id="CAB4211371.1"/>
    </source>
</evidence>
<proteinExistence type="predicted"/>
<dbReference type="NCBIfam" id="NF045672">
    <property type="entry name" value="MCP_gp7_epsi_15"/>
    <property type="match status" value="1"/>
</dbReference>
<dbReference type="EMBL" id="LR797030">
    <property type="protein sequence ID" value="CAB4182776.1"/>
    <property type="molecule type" value="Genomic_DNA"/>
</dbReference>
<evidence type="ECO:0000313" key="1">
    <source>
        <dbReference type="EMBL" id="CAB4182776.1"/>
    </source>
</evidence>
<name>A0A6J5QJX6_9CAUD</name>
<sequence length="333" mass="36154">MALLATTHPTLSDVAKRLDPKGRVDTIVEMLTQTNEALDDIVFVEGNLPTGHRSTIRTGLPGVTWRKLYGGVQPTKSTTAQVTDSCGMLEAYAEIDKALADLNGNTAAFRMTEDRAFLEAMNQQMATTLIYGNEGTQPEAFTGLAPRFNAKSGAVNGENVILGDGVGTDNTSIWLVCWGPNTVHGIYPKGSTAGFYMEDKGQVTVENIDGSNGRMEAYRTHYRWDLGLVVRDWRYVVRIANIDKSALTKNAASGSDLIDLMAQACELIPSAGMGNMAFYGSRLIRSFLRRQITNKVAASTLTMEEVSGRKVVAFDGIPFRRLDALAADEALVS</sequence>
<dbReference type="Pfam" id="PF20911">
    <property type="entry name" value="GP7"/>
    <property type="match status" value="1"/>
</dbReference>
<dbReference type="InterPro" id="IPR048813">
    <property type="entry name" value="GP7-like"/>
</dbReference>
<dbReference type="EMBL" id="LR797374">
    <property type="protein sequence ID" value="CAB4211371.1"/>
    <property type="molecule type" value="Genomic_DNA"/>
</dbReference>
<gene>
    <name evidence="1" type="ORF">UFOVP1077_22</name>
    <name evidence="2" type="ORF">UFOVP1316_10</name>
    <name evidence="3" type="ORF">UFOVP1428_19</name>
    <name evidence="4" type="ORF">UFOVP1526_25</name>
</gene>